<dbReference type="SUPFAM" id="SSF103473">
    <property type="entry name" value="MFS general substrate transporter"/>
    <property type="match status" value="1"/>
</dbReference>
<feature type="transmembrane region" description="Helical" evidence="6">
    <location>
        <begin position="239"/>
        <end position="259"/>
    </location>
</feature>
<keyword evidence="5 6" id="KW-0472">Membrane</keyword>
<sequence length="387" mass="38510">MSHSGKGTMLGLAQVAALGTMAIHMLVPALPALAHEFAVDASGAQRAVSVYMIGLGLAQLLVGPAVDRLGRRPVLLAGLCLYIAGAAGSACAPSLPLLLAARAMQATGGAAGMVTARVMVGDLFGADEAARRQATLMTIVLISPALAPVVGGVLAAHWGWRAIPALLGLAALGVLILVAPRLPRQAPVGRVQASALTADYASLLRNSRFRFATLAMTMASCTLYMFLASAPFLLRSSGVGSSAVGLWLLVVAAASIAGTRMVRLFAGGAKALSAGASFILGGTMLGATLAFAGGVGPLALVGPVLLVGVGAGMAGPSAMAIVVFAEEGLAGTATSLAGATQMLGSAAATLGLGLVAPVSALRLDLLMVGTGILCFYAAWQAGINYEK</sequence>
<proteinExistence type="predicted"/>
<dbReference type="InterPro" id="IPR020846">
    <property type="entry name" value="MFS_dom"/>
</dbReference>
<evidence type="ECO:0000256" key="5">
    <source>
        <dbReference type="ARBA" id="ARBA00023136"/>
    </source>
</evidence>
<dbReference type="GO" id="GO:0005886">
    <property type="term" value="C:plasma membrane"/>
    <property type="evidence" value="ECO:0007669"/>
    <property type="project" value="UniProtKB-SubCell"/>
</dbReference>
<dbReference type="PANTHER" id="PTHR43124">
    <property type="entry name" value="PURINE EFFLUX PUMP PBUE"/>
    <property type="match status" value="1"/>
</dbReference>
<feature type="transmembrane region" description="Helical" evidence="6">
    <location>
        <begin position="211"/>
        <end position="233"/>
    </location>
</feature>
<feature type="transmembrane region" description="Helical" evidence="6">
    <location>
        <begin position="162"/>
        <end position="180"/>
    </location>
</feature>
<keyword evidence="9" id="KW-1185">Reference proteome</keyword>
<evidence type="ECO:0000256" key="4">
    <source>
        <dbReference type="ARBA" id="ARBA00022989"/>
    </source>
</evidence>
<dbReference type="Pfam" id="PF07690">
    <property type="entry name" value="MFS_1"/>
    <property type="match status" value="1"/>
</dbReference>
<accession>A0A3S2Y8E3</accession>
<evidence type="ECO:0000313" key="8">
    <source>
        <dbReference type="EMBL" id="RVU05874.1"/>
    </source>
</evidence>
<evidence type="ECO:0000256" key="1">
    <source>
        <dbReference type="ARBA" id="ARBA00004651"/>
    </source>
</evidence>
<dbReference type="PANTHER" id="PTHR43124:SF3">
    <property type="entry name" value="CHLORAMPHENICOL EFFLUX PUMP RV0191"/>
    <property type="match status" value="1"/>
</dbReference>
<dbReference type="InterPro" id="IPR011701">
    <property type="entry name" value="MFS"/>
</dbReference>
<dbReference type="InterPro" id="IPR036259">
    <property type="entry name" value="MFS_trans_sf"/>
</dbReference>
<keyword evidence="4 6" id="KW-1133">Transmembrane helix</keyword>
<evidence type="ECO:0000259" key="7">
    <source>
        <dbReference type="PROSITE" id="PS50850"/>
    </source>
</evidence>
<feature type="transmembrane region" description="Helical" evidence="6">
    <location>
        <begin position="336"/>
        <end position="359"/>
    </location>
</feature>
<keyword evidence="3 6" id="KW-0812">Transmembrane</keyword>
<comment type="subcellular location">
    <subcellularLocation>
        <location evidence="1">Cell membrane</location>
        <topology evidence="1">Multi-pass membrane protein</topology>
    </subcellularLocation>
</comment>
<feature type="transmembrane region" description="Helical" evidence="6">
    <location>
        <begin position="298"/>
        <end position="324"/>
    </location>
</feature>
<feature type="domain" description="Major facilitator superfamily (MFS) profile" evidence="7">
    <location>
        <begin position="8"/>
        <end position="387"/>
    </location>
</feature>
<feature type="transmembrane region" description="Helical" evidence="6">
    <location>
        <begin position="136"/>
        <end position="156"/>
    </location>
</feature>
<evidence type="ECO:0000256" key="2">
    <source>
        <dbReference type="ARBA" id="ARBA00022475"/>
    </source>
</evidence>
<organism evidence="8 9">
    <name type="scientific">Novosphingobium umbonatum</name>
    <dbReference type="NCBI Taxonomy" id="1908524"/>
    <lineage>
        <taxon>Bacteria</taxon>
        <taxon>Pseudomonadati</taxon>
        <taxon>Pseudomonadota</taxon>
        <taxon>Alphaproteobacteria</taxon>
        <taxon>Sphingomonadales</taxon>
        <taxon>Sphingomonadaceae</taxon>
        <taxon>Novosphingobium</taxon>
    </lineage>
</organism>
<feature type="transmembrane region" description="Helical" evidence="6">
    <location>
        <begin position="44"/>
        <end position="62"/>
    </location>
</feature>
<protein>
    <submittedName>
        <fullName evidence="8">MFS transporter</fullName>
    </submittedName>
</protein>
<dbReference type="PROSITE" id="PS00216">
    <property type="entry name" value="SUGAR_TRANSPORT_1"/>
    <property type="match status" value="1"/>
</dbReference>
<gene>
    <name evidence="8" type="ORF">EOE18_07835</name>
</gene>
<feature type="transmembrane region" description="Helical" evidence="6">
    <location>
        <begin position="74"/>
        <end position="97"/>
    </location>
</feature>
<dbReference type="InterPro" id="IPR005829">
    <property type="entry name" value="Sugar_transporter_CS"/>
</dbReference>
<evidence type="ECO:0000313" key="9">
    <source>
        <dbReference type="Proteomes" id="UP000282837"/>
    </source>
</evidence>
<dbReference type="Gene3D" id="1.20.1720.10">
    <property type="entry name" value="Multidrug resistance protein D"/>
    <property type="match status" value="1"/>
</dbReference>
<feature type="transmembrane region" description="Helical" evidence="6">
    <location>
        <begin position="103"/>
        <end position="124"/>
    </location>
</feature>
<keyword evidence="2" id="KW-1003">Cell membrane</keyword>
<reference evidence="8 9" key="1">
    <citation type="submission" date="2019-01" db="EMBL/GenBank/DDBJ databases">
        <authorList>
            <person name="Chen W.-M."/>
        </authorList>
    </citation>
    <scope>NUCLEOTIDE SEQUENCE [LARGE SCALE GENOMIC DNA]</scope>
    <source>
        <strain evidence="8 9">FSY-9</strain>
    </source>
</reference>
<dbReference type="GO" id="GO:0022857">
    <property type="term" value="F:transmembrane transporter activity"/>
    <property type="evidence" value="ECO:0007669"/>
    <property type="project" value="InterPro"/>
</dbReference>
<dbReference type="InterPro" id="IPR050189">
    <property type="entry name" value="MFS_Efflux_Transporters"/>
</dbReference>
<dbReference type="OrthoDB" id="9800416at2"/>
<feature type="transmembrane region" description="Helical" evidence="6">
    <location>
        <begin position="271"/>
        <end position="292"/>
    </location>
</feature>
<name>A0A3S2Y8E3_9SPHN</name>
<dbReference type="EMBL" id="SACO01000004">
    <property type="protein sequence ID" value="RVU05874.1"/>
    <property type="molecule type" value="Genomic_DNA"/>
</dbReference>
<dbReference type="Proteomes" id="UP000282837">
    <property type="component" value="Unassembled WGS sequence"/>
</dbReference>
<dbReference type="AlphaFoldDB" id="A0A3S2Y8E3"/>
<dbReference type="PROSITE" id="PS50850">
    <property type="entry name" value="MFS"/>
    <property type="match status" value="1"/>
</dbReference>
<feature type="transmembrane region" description="Helical" evidence="6">
    <location>
        <begin position="365"/>
        <end position="385"/>
    </location>
</feature>
<dbReference type="RefSeq" id="WP_127707941.1">
    <property type="nucleotide sequence ID" value="NZ_SACO01000004.1"/>
</dbReference>
<comment type="caution">
    <text evidence="8">The sequence shown here is derived from an EMBL/GenBank/DDBJ whole genome shotgun (WGS) entry which is preliminary data.</text>
</comment>
<evidence type="ECO:0000256" key="3">
    <source>
        <dbReference type="ARBA" id="ARBA00022692"/>
    </source>
</evidence>
<evidence type="ECO:0000256" key="6">
    <source>
        <dbReference type="SAM" id="Phobius"/>
    </source>
</evidence>